<comment type="catalytic activity">
    <reaction evidence="2">
        <text>a 3'-end 2',3'-cyclophospho-ribonucleotide-RNA + H2O = a 3'-end 2'-phospho-ribonucleotide-RNA + H(+)</text>
        <dbReference type="Rhea" id="RHEA:11828"/>
        <dbReference type="Rhea" id="RHEA-COMP:10464"/>
        <dbReference type="Rhea" id="RHEA-COMP:17353"/>
        <dbReference type="ChEBI" id="CHEBI:15377"/>
        <dbReference type="ChEBI" id="CHEBI:15378"/>
        <dbReference type="ChEBI" id="CHEBI:83064"/>
        <dbReference type="ChEBI" id="CHEBI:173113"/>
        <dbReference type="EC" id="3.1.4.58"/>
    </reaction>
</comment>
<dbReference type="HAMAP" id="MF_01940">
    <property type="entry name" value="RNA_CPDase"/>
    <property type="match status" value="1"/>
</dbReference>
<proteinExistence type="inferred from homology"/>
<organism evidence="3 4">
    <name type="scientific">Aquicoccus porphyridii</name>
    <dbReference type="NCBI Taxonomy" id="1852029"/>
    <lineage>
        <taxon>Bacteria</taxon>
        <taxon>Pseudomonadati</taxon>
        <taxon>Pseudomonadota</taxon>
        <taxon>Alphaproteobacteria</taxon>
        <taxon>Rhodobacterales</taxon>
        <taxon>Paracoccaceae</taxon>
        <taxon>Aquicoccus</taxon>
    </lineage>
</organism>
<gene>
    <name evidence="3" type="primary">thpR</name>
    <name evidence="3" type="ORF">FLO80_07530</name>
</gene>
<dbReference type="GO" id="GO:0004113">
    <property type="term" value="F:2',3'-cyclic-nucleotide 3'-phosphodiesterase activity"/>
    <property type="evidence" value="ECO:0007669"/>
    <property type="project" value="InterPro"/>
</dbReference>
<dbReference type="PANTHER" id="PTHR35561:SF1">
    <property type="entry name" value="RNA 2',3'-CYCLIC PHOSPHODIESTERASE"/>
    <property type="match status" value="1"/>
</dbReference>
<protein>
    <recommendedName>
        <fullName evidence="2">RNA 2',3'-cyclic phosphodiesterase</fullName>
        <shortName evidence="2">RNA 2',3'-CPDase</shortName>
        <ecNumber evidence="2">3.1.4.58</ecNumber>
    </recommendedName>
</protein>
<dbReference type="SUPFAM" id="SSF55144">
    <property type="entry name" value="LigT-like"/>
    <property type="match status" value="1"/>
</dbReference>
<dbReference type="AlphaFoldDB" id="A0A5A9ZI08"/>
<comment type="caution">
    <text evidence="3">The sequence shown here is derived from an EMBL/GenBank/DDBJ whole genome shotgun (WGS) entry which is preliminary data.</text>
</comment>
<keyword evidence="1 2" id="KW-0378">Hydrolase</keyword>
<dbReference type="Pfam" id="PF13563">
    <property type="entry name" value="2_5_RNA_ligase2"/>
    <property type="match status" value="1"/>
</dbReference>
<evidence type="ECO:0000256" key="1">
    <source>
        <dbReference type="ARBA" id="ARBA00022801"/>
    </source>
</evidence>
<sequence>MRSFVAVEMPGEMREALVAMQVGLPGRHVPEENLHLTLAFLGEVEEARLQDLHGVLSGLKLAAPMLRVTARDVFEGRKPVLAFATLAPDPGLEAARRAVRQAARDVGIALGRERFRPHVTLSRFGRGISGRDAERLAARLGPVVGPVEGRAARFGLYRSDLRADGPRYELLAGYDFD</sequence>
<dbReference type="NCBIfam" id="TIGR02258">
    <property type="entry name" value="2_5_ligase"/>
    <property type="match status" value="1"/>
</dbReference>
<feature type="active site" description="Proton acceptor" evidence="2">
    <location>
        <position position="118"/>
    </location>
</feature>
<keyword evidence="4" id="KW-1185">Reference proteome</keyword>
<dbReference type="RefSeq" id="WP_111365248.1">
    <property type="nucleotide sequence ID" value="NZ_VINQ01000004.1"/>
</dbReference>
<dbReference type="GO" id="GO:0008664">
    <property type="term" value="F:RNA 2',3'-cyclic 3'-phosphodiesterase activity"/>
    <property type="evidence" value="ECO:0007669"/>
    <property type="project" value="UniProtKB-EC"/>
</dbReference>
<dbReference type="Gene3D" id="3.90.1140.10">
    <property type="entry name" value="Cyclic phosphodiesterase"/>
    <property type="match status" value="1"/>
</dbReference>
<comment type="function">
    <text evidence="2">Hydrolyzes RNA 2',3'-cyclic phosphodiester to an RNA 2'-phosphomonoester.</text>
</comment>
<dbReference type="InterPro" id="IPR009097">
    <property type="entry name" value="Cyclic_Pdiesterase"/>
</dbReference>
<dbReference type="EMBL" id="VINQ01000004">
    <property type="protein sequence ID" value="KAA0916665.1"/>
    <property type="molecule type" value="Genomic_DNA"/>
</dbReference>
<dbReference type="PANTHER" id="PTHR35561">
    <property type="entry name" value="RNA 2',3'-CYCLIC PHOSPHODIESTERASE"/>
    <property type="match status" value="1"/>
</dbReference>
<feature type="short sequence motif" description="HXTX 1" evidence="2">
    <location>
        <begin position="35"/>
        <end position="38"/>
    </location>
</feature>
<accession>A0A5A9ZI08</accession>
<feature type="active site" description="Proton donor" evidence="2">
    <location>
        <position position="35"/>
    </location>
</feature>
<evidence type="ECO:0000256" key="2">
    <source>
        <dbReference type="HAMAP-Rule" id="MF_01940"/>
    </source>
</evidence>
<dbReference type="EC" id="3.1.4.58" evidence="2"/>
<evidence type="ECO:0000313" key="3">
    <source>
        <dbReference type="EMBL" id="KAA0916665.1"/>
    </source>
</evidence>
<dbReference type="Proteomes" id="UP000325291">
    <property type="component" value="Unassembled WGS sequence"/>
</dbReference>
<feature type="short sequence motif" description="HXTX 2" evidence="2">
    <location>
        <begin position="118"/>
        <end position="121"/>
    </location>
</feature>
<reference evidence="3 4" key="1">
    <citation type="submission" date="2019-07" db="EMBL/GenBank/DDBJ databases">
        <title>Aquicoccus porphyridii gen. nov., sp. nov., isolated from a small marine red alga, Porphyridium marinum.</title>
        <authorList>
            <person name="Liu L."/>
        </authorList>
    </citation>
    <scope>NUCLEOTIDE SEQUENCE [LARGE SCALE GENOMIC DNA]</scope>
    <source>
        <strain evidence="3 4">L1 8-17</strain>
    </source>
</reference>
<evidence type="ECO:0000313" key="4">
    <source>
        <dbReference type="Proteomes" id="UP000325291"/>
    </source>
</evidence>
<dbReference type="InterPro" id="IPR004175">
    <property type="entry name" value="RNA_CPDase"/>
</dbReference>
<name>A0A5A9ZI08_9RHOB</name>
<comment type="similarity">
    <text evidence="2">Belongs to the 2H phosphoesterase superfamily. ThpR family.</text>
</comment>